<evidence type="ECO:0000313" key="4">
    <source>
        <dbReference type="EMBL" id="MBO8424603.1"/>
    </source>
</evidence>
<dbReference type="Pfam" id="PF17289">
    <property type="entry name" value="Terminase_6C"/>
    <property type="match status" value="1"/>
</dbReference>
<keyword evidence="1" id="KW-1188">Viral release from host cell</keyword>
<organism evidence="4 5">
    <name type="scientific">Candidatus Stercoripulliclostridium pullicola</name>
    <dbReference type="NCBI Taxonomy" id="2840953"/>
    <lineage>
        <taxon>Bacteria</taxon>
        <taxon>Bacillati</taxon>
        <taxon>Bacillota</taxon>
        <taxon>Clostridia</taxon>
        <taxon>Eubacteriales</taxon>
        <taxon>Candidatus Stercoripulliclostridium</taxon>
    </lineage>
</organism>
<evidence type="ECO:0000313" key="5">
    <source>
        <dbReference type="Proteomes" id="UP000727857"/>
    </source>
</evidence>
<accession>A0A940IDS0</accession>
<proteinExistence type="predicted"/>
<evidence type="ECO:0000256" key="2">
    <source>
        <dbReference type="SAM" id="MobiDB-lite"/>
    </source>
</evidence>
<dbReference type="AlphaFoldDB" id="A0A940IDS0"/>
<dbReference type="InterPro" id="IPR027417">
    <property type="entry name" value="P-loop_NTPase"/>
</dbReference>
<sequence length="481" mass="55648">MLKSGDRELLERILRIEREQKARERGKKLERYNRGEKVHEKQLAFHRSLKRNRWVFGGNRSGKTECGAVEAIWLARGNHPYRPNKDSVSGWVVSVSQEVQRDVAQAKILGYIDPDWIERVTMQSGSRDFPCGGIIDTIYVRNVFGGVSSISFKTASQGREKFQGASLDFVWFDEEPPKDIYEECRMRVLDRVGEIFGTMTPLKGLTWVYDEIYLNARDDPEVWWESMEWADNPFLDKDEIARLSESMSSDSLESRKYGRFRANEGLVYPEFDQSVHVIEPFEFPAEWQSGVSIDPGLNNPLSCHFYCQDYDGVIYVVAEHYERGKDVSYHAERILSVADSLGWTRDRDGRLAALIDPAANQRTLASVKSVSELFYEKGIAVNTSVNKQLFAGITRVKEYLGARPPRIYIFKNCVNLIRELKGYWWGDGDVPVKRDDHALDELRYYIMSRPVNKPRAEPKPRNAQYKEKLLRASRLKNKKFQ</sequence>
<gene>
    <name evidence="4" type="ORF">IAB16_06245</name>
</gene>
<dbReference type="Gene3D" id="3.30.420.280">
    <property type="match status" value="1"/>
</dbReference>
<feature type="compositionally biased region" description="Basic and acidic residues" evidence="2">
    <location>
        <begin position="454"/>
        <end position="470"/>
    </location>
</feature>
<name>A0A940IDS0_9FIRM</name>
<reference evidence="4" key="1">
    <citation type="submission" date="2020-10" db="EMBL/GenBank/DDBJ databases">
        <authorList>
            <person name="Gilroy R."/>
        </authorList>
    </citation>
    <scope>NUCLEOTIDE SEQUENCE</scope>
    <source>
        <strain evidence="4">517</strain>
    </source>
</reference>
<evidence type="ECO:0000259" key="3">
    <source>
        <dbReference type="Pfam" id="PF17289"/>
    </source>
</evidence>
<dbReference type="Gene3D" id="3.40.50.300">
    <property type="entry name" value="P-loop containing nucleotide triphosphate hydrolases"/>
    <property type="match status" value="1"/>
</dbReference>
<feature type="compositionally biased region" description="Basic residues" evidence="2">
    <location>
        <begin position="471"/>
        <end position="481"/>
    </location>
</feature>
<feature type="region of interest" description="Disordered" evidence="2">
    <location>
        <begin position="453"/>
        <end position="481"/>
    </location>
</feature>
<evidence type="ECO:0000256" key="1">
    <source>
        <dbReference type="ARBA" id="ARBA00022612"/>
    </source>
</evidence>
<dbReference type="Pfam" id="PF03237">
    <property type="entry name" value="Terminase_6N"/>
    <property type="match status" value="1"/>
</dbReference>
<dbReference type="Proteomes" id="UP000727857">
    <property type="component" value="Unassembled WGS sequence"/>
</dbReference>
<dbReference type="InterPro" id="IPR035421">
    <property type="entry name" value="Terminase_6C"/>
</dbReference>
<feature type="domain" description="Terminase large subunit gp17-like C-terminal" evidence="3">
    <location>
        <begin position="292"/>
        <end position="448"/>
    </location>
</feature>
<comment type="caution">
    <text evidence="4">The sequence shown here is derived from an EMBL/GenBank/DDBJ whole genome shotgun (WGS) entry which is preliminary data.</text>
</comment>
<dbReference type="EMBL" id="JADINF010000158">
    <property type="protein sequence ID" value="MBO8424603.1"/>
    <property type="molecule type" value="Genomic_DNA"/>
</dbReference>
<reference evidence="4" key="2">
    <citation type="journal article" date="2021" name="PeerJ">
        <title>Extensive microbial diversity within the chicken gut microbiome revealed by metagenomics and culture.</title>
        <authorList>
            <person name="Gilroy R."/>
            <person name="Ravi A."/>
            <person name="Getino M."/>
            <person name="Pursley I."/>
            <person name="Horton D.L."/>
            <person name="Alikhan N.F."/>
            <person name="Baker D."/>
            <person name="Gharbi K."/>
            <person name="Hall N."/>
            <person name="Watson M."/>
            <person name="Adriaenssens E.M."/>
            <person name="Foster-Nyarko E."/>
            <person name="Jarju S."/>
            <person name="Secka A."/>
            <person name="Antonio M."/>
            <person name="Oren A."/>
            <person name="Chaudhuri R.R."/>
            <person name="La Ragione R."/>
            <person name="Hildebrand F."/>
            <person name="Pallen M.J."/>
        </authorList>
    </citation>
    <scope>NUCLEOTIDE SEQUENCE</scope>
    <source>
        <strain evidence="4">517</strain>
    </source>
</reference>
<protein>
    <recommendedName>
        <fullName evidence="3">Terminase large subunit gp17-like C-terminal domain-containing protein</fullName>
    </recommendedName>
</protein>